<dbReference type="Pfam" id="PF11802">
    <property type="entry name" value="CENP-K"/>
    <property type="match status" value="1"/>
</dbReference>
<proteinExistence type="predicted"/>
<dbReference type="EMBL" id="CAVLGL010000126">
    <property type="protein sequence ID" value="CAK1601211.1"/>
    <property type="molecule type" value="Genomic_DNA"/>
</dbReference>
<dbReference type="GO" id="GO:0051382">
    <property type="term" value="P:kinetochore assembly"/>
    <property type="evidence" value="ECO:0007669"/>
    <property type="project" value="InterPro"/>
</dbReference>
<dbReference type="GO" id="GO:0005634">
    <property type="term" value="C:nucleus"/>
    <property type="evidence" value="ECO:0007669"/>
    <property type="project" value="InterPro"/>
</dbReference>
<evidence type="ECO:0000313" key="2">
    <source>
        <dbReference type="EMBL" id="CAK1601211.1"/>
    </source>
</evidence>
<protein>
    <recommendedName>
        <fullName evidence="4">DUF659 domain-containing protein</fullName>
    </recommendedName>
</protein>
<dbReference type="Gene3D" id="1.20.1170.10">
    <property type="match status" value="1"/>
</dbReference>
<evidence type="ECO:0000256" key="1">
    <source>
        <dbReference type="SAM" id="Coils"/>
    </source>
</evidence>
<gene>
    <name evidence="2" type="ORF">PARMNEM_LOCUS19877</name>
</gene>
<dbReference type="Gene3D" id="3.30.40.10">
    <property type="entry name" value="Zinc/RING finger domain, C3HC4 (zinc finger)"/>
    <property type="match status" value="1"/>
</dbReference>
<evidence type="ECO:0008006" key="4">
    <source>
        <dbReference type="Google" id="ProtNLM"/>
    </source>
</evidence>
<reference evidence="2 3" key="1">
    <citation type="submission" date="2023-11" db="EMBL/GenBank/DDBJ databases">
        <authorList>
            <person name="Hedman E."/>
            <person name="Englund M."/>
            <person name="Stromberg M."/>
            <person name="Nyberg Akerstrom W."/>
            <person name="Nylinder S."/>
            <person name="Jareborg N."/>
            <person name="Kallberg Y."/>
            <person name="Kronander E."/>
        </authorList>
    </citation>
    <scope>NUCLEOTIDE SEQUENCE [LARGE SCALE GENOMIC DNA]</scope>
</reference>
<comment type="caution">
    <text evidence="2">The sequence shown here is derived from an EMBL/GenBank/DDBJ whole genome shotgun (WGS) entry which is preliminary data.</text>
</comment>
<keyword evidence="3" id="KW-1185">Reference proteome</keyword>
<accession>A0AAV1M0I8</accession>
<dbReference type="PANTHER" id="PTHR11505">
    <property type="entry name" value="L1 TRANSPOSABLE ELEMENT-RELATED"/>
    <property type="match status" value="1"/>
</dbReference>
<dbReference type="AlphaFoldDB" id="A0AAV1M0I8"/>
<dbReference type="InterPro" id="IPR020993">
    <property type="entry name" value="Centromere_CenpK"/>
</dbReference>
<feature type="coiled-coil region" evidence="1">
    <location>
        <begin position="149"/>
        <end position="193"/>
    </location>
</feature>
<dbReference type="InterPro" id="IPR013083">
    <property type="entry name" value="Znf_RING/FYVE/PHD"/>
</dbReference>
<name>A0AAV1M0I8_9NEOP</name>
<dbReference type="InterPro" id="IPR011011">
    <property type="entry name" value="Znf_FYVE_PHD"/>
</dbReference>
<dbReference type="SUPFAM" id="SSF57903">
    <property type="entry name" value="FYVE/PHD zinc finger"/>
    <property type="match status" value="1"/>
</dbReference>
<evidence type="ECO:0000313" key="3">
    <source>
        <dbReference type="Proteomes" id="UP001314205"/>
    </source>
</evidence>
<dbReference type="Proteomes" id="UP001314205">
    <property type="component" value="Unassembled WGS sequence"/>
</dbReference>
<sequence>MFKCTRCDRDFRDGVKCSVCQERFDFPCAGLTEAGYRRLGEDRRNNWRCTSCKDAKAPSPLNLPSKNTLSKNTPSVKSLSLVDMEMIASELKSLSSQMNSLPTLIASVKAIQADVADLKSIKADIEDLKLMKPEVADMRTSLEFVQCSVESLNSKITDINQEIQSLLKTKDDVVQLKQRLENFEDSMREFEQRSRMNNIEIKGVPMSPSENLFEIFSKLGDHINCVIPKNQINYIARIPMRNDKLNKTIIISVHNRYLKEDFVAAAKKRTIVPADLGLRVSVLGPDGVKYEQVFLLLSDAAPYMVKAAGDLQVLYPKVIHVTCLAHGINRLAECIRSQFKKIDSLVSNVKKIFLKATSRIS</sequence>
<organism evidence="2 3">
    <name type="scientific">Parnassius mnemosyne</name>
    <name type="common">clouded apollo</name>
    <dbReference type="NCBI Taxonomy" id="213953"/>
    <lineage>
        <taxon>Eukaryota</taxon>
        <taxon>Metazoa</taxon>
        <taxon>Ecdysozoa</taxon>
        <taxon>Arthropoda</taxon>
        <taxon>Hexapoda</taxon>
        <taxon>Insecta</taxon>
        <taxon>Pterygota</taxon>
        <taxon>Neoptera</taxon>
        <taxon>Endopterygota</taxon>
        <taxon>Lepidoptera</taxon>
        <taxon>Glossata</taxon>
        <taxon>Ditrysia</taxon>
        <taxon>Papilionoidea</taxon>
        <taxon>Papilionidae</taxon>
        <taxon>Parnassiinae</taxon>
        <taxon>Parnassini</taxon>
        <taxon>Parnassius</taxon>
        <taxon>Driopa</taxon>
    </lineage>
</organism>
<keyword evidence="1" id="KW-0175">Coiled coil</keyword>
<dbReference type="InterPro" id="IPR004244">
    <property type="entry name" value="Transposase_22"/>
</dbReference>